<keyword evidence="18" id="KW-1185">Reference proteome</keyword>
<dbReference type="GO" id="GO:0004321">
    <property type="term" value="F:fatty-acyl-CoA synthase activity"/>
    <property type="evidence" value="ECO:0007669"/>
    <property type="project" value="TreeGrafter"/>
</dbReference>
<evidence type="ECO:0000256" key="4">
    <source>
        <dbReference type="ARBA" id="ARBA00022598"/>
    </source>
</evidence>
<dbReference type="Proteomes" id="UP000694553">
    <property type="component" value="Unassembled WGS sequence"/>
</dbReference>
<dbReference type="AlphaFoldDB" id="A0A8C3ESU5"/>
<evidence type="ECO:0000256" key="2">
    <source>
        <dbReference type="ARBA" id="ARBA00004173"/>
    </source>
</evidence>
<dbReference type="PANTHER" id="PTHR43605">
    <property type="entry name" value="ACYL-COENZYME A SYNTHETASE"/>
    <property type="match status" value="1"/>
</dbReference>
<dbReference type="GO" id="GO:0005759">
    <property type="term" value="C:mitochondrial matrix"/>
    <property type="evidence" value="ECO:0007669"/>
    <property type="project" value="TreeGrafter"/>
</dbReference>
<dbReference type="InterPro" id="IPR051087">
    <property type="entry name" value="Mitochondrial_ACSM"/>
</dbReference>
<evidence type="ECO:0000313" key="18">
    <source>
        <dbReference type="Proteomes" id="UP000694553"/>
    </source>
</evidence>
<keyword evidence="8" id="KW-0067">ATP-binding</keyword>
<proteinExistence type="inferred from homology"/>
<dbReference type="EC" id="6.2.1.2" evidence="13"/>
<dbReference type="GO" id="GO:0005524">
    <property type="term" value="F:ATP binding"/>
    <property type="evidence" value="ECO:0007669"/>
    <property type="project" value="UniProtKB-KW"/>
</dbReference>
<evidence type="ECO:0000256" key="11">
    <source>
        <dbReference type="ARBA" id="ARBA00023098"/>
    </source>
</evidence>
<keyword evidence="9" id="KW-0460">Magnesium</keyword>
<dbReference type="GO" id="GO:0031956">
    <property type="term" value="F:medium-chain fatty acid-CoA ligase activity"/>
    <property type="evidence" value="ECO:0007669"/>
    <property type="project" value="UniProtKB-EC"/>
</dbReference>
<keyword evidence="12" id="KW-0496">Mitochondrion</keyword>
<organism evidence="17 18">
    <name type="scientific">Corvus moneduloides</name>
    <name type="common">New Caledonian crow</name>
    <dbReference type="NCBI Taxonomy" id="1196302"/>
    <lineage>
        <taxon>Eukaryota</taxon>
        <taxon>Metazoa</taxon>
        <taxon>Chordata</taxon>
        <taxon>Craniata</taxon>
        <taxon>Vertebrata</taxon>
        <taxon>Euteleostomi</taxon>
        <taxon>Archelosauria</taxon>
        <taxon>Archosauria</taxon>
        <taxon>Dinosauria</taxon>
        <taxon>Saurischia</taxon>
        <taxon>Theropoda</taxon>
        <taxon>Coelurosauria</taxon>
        <taxon>Aves</taxon>
        <taxon>Neognathae</taxon>
        <taxon>Neoaves</taxon>
        <taxon>Telluraves</taxon>
        <taxon>Australaves</taxon>
        <taxon>Passeriformes</taxon>
        <taxon>Corvoidea</taxon>
        <taxon>Corvidae</taxon>
        <taxon>Corvus</taxon>
    </lineage>
</organism>
<dbReference type="Pfam" id="PF13193">
    <property type="entry name" value="AMP-binding_C"/>
    <property type="match status" value="1"/>
</dbReference>
<comment type="catalytic activity">
    <reaction evidence="14">
        <text>a medium-chain fatty acid + ATP + CoA = a medium-chain fatty acyl-CoA + AMP + diphosphate</text>
        <dbReference type="Rhea" id="RHEA:48340"/>
        <dbReference type="ChEBI" id="CHEBI:30616"/>
        <dbReference type="ChEBI" id="CHEBI:33019"/>
        <dbReference type="ChEBI" id="CHEBI:57287"/>
        <dbReference type="ChEBI" id="CHEBI:59558"/>
        <dbReference type="ChEBI" id="CHEBI:90546"/>
        <dbReference type="ChEBI" id="CHEBI:456215"/>
        <dbReference type="EC" id="6.2.1.2"/>
    </reaction>
    <physiologicalReaction direction="left-to-right" evidence="14">
        <dbReference type="Rhea" id="RHEA:48341"/>
    </physiologicalReaction>
</comment>
<reference evidence="17" key="2">
    <citation type="submission" date="2025-08" db="UniProtKB">
        <authorList>
            <consortium name="Ensembl"/>
        </authorList>
    </citation>
    <scope>IDENTIFICATION</scope>
</reference>
<keyword evidence="10" id="KW-0809">Transit peptide</keyword>
<dbReference type="PROSITE" id="PS00455">
    <property type="entry name" value="AMP_BINDING"/>
    <property type="match status" value="1"/>
</dbReference>
<keyword evidence="7" id="KW-0276">Fatty acid metabolism</keyword>
<keyword evidence="4" id="KW-0436">Ligase</keyword>
<evidence type="ECO:0000256" key="5">
    <source>
        <dbReference type="ARBA" id="ARBA00022723"/>
    </source>
</evidence>
<feature type="domain" description="AMP-dependent synthetase/ligase" evidence="15">
    <location>
        <begin position="70"/>
        <end position="419"/>
    </location>
</feature>
<evidence type="ECO:0000256" key="8">
    <source>
        <dbReference type="ARBA" id="ARBA00022840"/>
    </source>
</evidence>
<dbReference type="InterPro" id="IPR045851">
    <property type="entry name" value="AMP-bd_C_sf"/>
</dbReference>
<evidence type="ECO:0000259" key="15">
    <source>
        <dbReference type="Pfam" id="PF00501"/>
    </source>
</evidence>
<dbReference type="GO" id="GO:0006637">
    <property type="term" value="P:acyl-CoA metabolic process"/>
    <property type="evidence" value="ECO:0007669"/>
    <property type="project" value="TreeGrafter"/>
</dbReference>
<sequence>MRTFIKSWIPQCLRILRSPCRSFHGNNRLLTSQIVSYYESINQCKKELPEYFNFASDVLDEWARLEKDGRKPANPAFWWVSDEGEEVKWSFEELGSLSRKAANVLCEACALQRGDRAMAVLPRVPEWWLLNVACMRAGIVFIPGTSQLTAKDISYRLQASKAKCIITSDTLAPALESVLPGSQFLRSKLIVGRGSRAGWLNLKELLAVASADHECVKTRSQEPMLIYFTSGTTGFPKMVVQSHSITLQFLPGYWMNLTPSDIMWNTSDTGWVKAAWSSLFAPWICGSCVFVHNMPQFKPEVIAETLSRYPITTFCTAPTAFCMLVQHDVSSYKFPSLKHCVTGGEALNPEVFAKWKIQTGLDIHEGYGQTETVTICANMKGMKIKPGSLGKAVPPYDVQIVDDHGAVVPAGEEGTIAVRVQPTRPFCLFSQYLDNPEQTAASMRGDFYVTGDRGVMDEEGYVWFVGRADDIINSAGYRIGPFEVESALLQHPAVSEVAVVSSPDPVRGEVVKAFIVLAPAFVSHDPEKLTHELQQHVKKVTAPYKYPRKVEFVQDLPKTATGKIQRKALKSKEWARVRQGQE</sequence>
<evidence type="ECO:0000259" key="16">
    <source>
        <dbReference type="Pfam" id="PF13193"/>
    </source>
</evidence>
<evidence type="ECO:0000256" key="6">
    <source>
        <dbReference type="ARBA" id="ARBA00022741"/>
    </source>
</evidence>
<dbReference type="InterPro" id="IPR025110">
    <property type="entry name" value="AMP-bd_C"/>
</dbReference>
<evidence type="ECO:0000256" key="3">
    <source>
        <dbReference type="ARBA" id="ARBA00006432"/>
    </source>
</evidence>
<comment type="cofactor">
    <cofactor evidence="1">
        <name>Mn(2+)</name>
        <dbReference type="ChEBI" id="CHEBI:29035"/>
    </cofactor>
</comment>
<gene>
    <name evidence="17" type="primary">LOC116451997</name>
</gene>
<dbReference type="InterPro" id="IPR000873">
    <property type="entry name" value="AMP-dep_synth/lig_dom"/>
</dbReference>
<comment type="subcellular location">
    <subcellularLocation>
        <location evidence="2">Mitochondrion</location>
    </subcellularLocation>
</comment>
<evidence type="ECO:0000256" key="13">
    <source>
        <dbReference type="ARBA" id="ARBA00039009"/>
    </source>
</evidence>
<dbReference type="SUPFAM" id="SSF56801">
    <property type="entry name" value="Acetyl-CoA synthetase-like"/>
    <property type="match status" value="1"/>
</dbReference>
<evidence type="ECO:0000256" key="1">
    <source>
        <dbReference type="ARBA" id="ARBA00001936"/>
    </source>
</evidence>
<keyword evidence="6" id="KW-0547">Nucleotide-binding</keyword>
<evidence type="ECO:0000256" key="10">
    <source>
        <dbReference type="ARBA" id="ARBA00022946"/>
    </source>
</evidence>
<accession>A0A8U7P9A0</accession>
<feature type="domain" description="AMP-binding enzyme C-terminal" evidence="16">
    <location>
        <begin position="483"/>
        <end position="563"/>
    </location>
</feature>
<name>A0A8C3ESU5_CORMO</name>
<dbReference type="Ensembl" id="ENSCMUT00000026519.2">
    <property type="protein sequence ID" value="ENSCMUP00000024681.2"/>
    <property type="gene ID" value="ENSCMUG00000015018.2"/>
</dbReference>
<dbReference type="Pfam" id="PF00501">
    <property type="entry name" value="AMP-binding"/>
    <property type="match status" value="1"/>
</dbReference>
<dbReference type="Gene3D" id="3.40.50.12780">
    <property type="entry name" value="N-terminal domain of ligase-like"/>
    <property type="match status" value="1"/>
</dbReference>
<evidence type="ECO:0000256" key="7">
    <source>
        <dbReference type="ARBA" id="ARBA00022832"/>
    </source>
</evidence>
<evidence type="ECO:0000256" key="12">
    <source>
        <dbReference type="ARBA" id="ARBA00023128"/>
    </source>
</evidence>
<accession>A0A8C3ESU5</accession>
<dbReference type="FunFam" id="3.30.300.30:FF:000005">
    <property type="entry name" value="Acyl-coenzyme A synthetase ACSM5, mitochondrial"/>
    <property type="match status" value="1"/>
</dbReference>
<dbReference type="FunFam" id="3.40.50.12780:FF:000007">
    <property type="entry name" value="Acyl-coenzyme A synthetase ACSM2A, mitochondrial"/>
    <property type="match status" value="1"/>
</dbReference>
<protein>
    <recommendedName>
        <fullName evidence="13">medium-chain acyl-CoA ligase</fullName>
        <ecNumber evidence="13">6.2.1.2</ecNumber>
    </recommendedName>
</protein>
<dbReference type="GO" id="GO:0046872">
    <property type="term" value="F:metal ion binding"/>
    <property type="evidence" value="ECO:0007669"/>
    <property type="project" value="UniProtKB-KW"/>
</dbReference>
<comment type="similarity">
    <text evidence="3">Belongs to the ATP-dependent AMP-binding enzyme family.</text>
</comment>
<dbReference type="InterPro" id="IPR020845">
    <property type="entry name" value="AMP-binding_CS"/>
</dbReference>
<reference evidence="17" key="3">
    <citation type="submission" date="2025-09" db="UniProtKB">
        <authorList>
            <consortium name="Ensembl"/>
        </authorList>
    </citation>
    <scope>IDENTIFICATION</scope>
</reference>
<keyword evidence="5" id="KW-0479">Metal-binding</keyword>
<dbReference type="GO" id="GO:0006633">
    <property type="term" value="P:fatty acid biosynthetic process"/>
    <property type="evidence" value="ECO:0007669"/>
    <property type="project" value="TreeGrafter"/>
</dbReference>
<evidence type="ECO:0000256" key="14">
    <source>
        <dbReference type="ARBA" id="ARBA00048477"/>
    </source>
</evidence>
<evidence type="ECO:0000256" key="9">
    <source>
        <dbReference type="ARBA" id="ARBA00022842"/>
    </source>
</evidence>
<keyword evidence="11" id="KW-0443">Lipid metabolism</keyword>
<dbReference type="PANTHER" id="PTHR43605:SF6">
    <property type="entry name" value="ACYL-COENZYME A SYNTHETASE ACSM5, MITOCHONDRIAL"/>
    <property type="match status" value="1"/>
</dbReference>
<evidence type="ECO:0000313" key="17">
    <source>
        <dbReference type="Ensembl" id="ENSCMUP00000024681.2"/>
    </source>
</evidence>
<dbReference type="InterPro" id="IPR042099">
    <property type="entry name" value="ANL_N_sf"/>
</dbReference>
<reference evidence="18" key="1">
    <citation type="submission" date="2019-10" db="EMBL/GenBank/DDBJ databases">
        <title>Corvus moneduloides (New Caledonian crow) genome, bCorMon1, primary haplotype.</title>
        <authorList>
            <person name="Rutz C."/>
            <person name="Fungtammasan C."/>
            <person name="Mountcastle J."/>
            <person name="Formenti G."/>
            <person name="Chow W."/>
            <person name="Howe K."/>
            <person name="Steele M.P."/>
            <person name="Fernandes J."/>
            <person name="Gilbert M.T.P."/>
            <person name="Fedrigo O."/>
            <person name="Jarvis E.D."/>
            <person name="Gemmell N."/>
        </authorList>
    </citation>
    <scope>NUCLEOTIDE SEQUENCE [LARGE SCALE GENOMIC DNA]</scope>
</reference>
<dbReference type="Gene3D" id="3.30.300.30">
    <property type="match status" value="1"/>
</dbReference>